<dbReference type="AlphaFoldDB" id="A0A5C8V308"/>
<evidence type="ECO:0000313" key="1">
    <source>
        <dbReference type="EMBL" id="TXN35711.1"/>
    </source>
</evidence>
<reference evidence="1 2" key="1">
    <citation type="submission" date="2019-08" db="EMBL/GenBank/DDBJ databases">
        <title>Professor.</title>
        <authorList>
            <person name="Park J.S."/>
        </authorList>
    </citation>
    <scope>NUCLEOTIDE SEQUENCE [LARGE SCALE GENOMIC DNA]</scope>
    <source>
        <strain evidence="1 2">176CP5-101</strain>
    </source>
</reference>
<accession>A0A5C8V308</accession>
<dbReference type="EMBL" id="VRUR01000002">
    <property type="protein sequence ID" value="TXN35711.1"/>
    <property type="molecule type" value="Genomic_DNA"/>
</dbReference>
<comment type="caution">
    <text evidence="1">The sequence shown here is derived from an EMBL/GenBank/DDBJ whole genome shotgun (WGS) entry which is preliminary data.</text>
</comment>
<proteinExistence type="predicted"/>
<dbReference type="RefSeq" id="WP_147744467.1">
    <property type="nucleotide sequence ID" value="NZ_VRUR01000002.1"/>
</dbReference>
<protein>
    <submittedName>
        <fullName evidence="1">Uncharacterized protein</fullName>
    </submittedName>
</protein>
<keyword evidence="2" id="KW-1185">Reference proteome</keyword>
<organism evidence="1 2">
    <name type="scientific">Flagellimonas hymeniacidonis</name>
    <dbReference type="NCBI Taxonomy" id="2603628"/>
    <lineage>
        <taxon>Bacteria</taxon>
        <taxon>Pseudomonadati</taxon>
        <taxon>Bacteroidota</taxon>
        <taxon>Flavobacteriia</taxon>
        <taxon>Flavobacteriales</taxon>
        <taxon>Flavobacteriaceae</taxon>
        <taxon>Flagellimonas</taxon>
    </lineage>
</organism>
<name>A0A5C8V308_9FLAO</name>
<sequence length="329" mass="38384">MAAYYYIEDLIDFDVNTELEIEEGLVLKVAPEEQLELLKRLLVQFGVIPFDFSLHEHRVKKRLESGGANLEKRKNDDFRYFVLEHSIGNHYDLNFAKALQLMDKDFFVPFGFAKSSEIGVSIKYSFEQLSAHTYFIDKNIINFDAQRSQFYPKKWDAKSFTTEDKAQFLKNLQLLRNFERIKDDYIHISKALDDFFKINEISNNSVFKIVSYIACLELLLVDNGMDRLKSINMQLQSKVNLINNRLDTPIIVSDFFKGPDSLDLGTVIGKIYNYRSSIAHGDILDFEKKLKVLEKVSYYDVLRFLRIILKQTVLFALQEPQMVTDLKSC</sequence>
<dbReference type="Proteomes" id="UP000321456">
    <property type="component" value="Unassembled WGS sequence"/>
</dbReference>
<gene>
    <name evidence="1" type="ORF">FVB32_14150</name>
</gene>
<evidence type="ECO:0000313" key="2">
    <source>
        <dbReference type="Proteomes" id="UP000321456"/>
    </source>
</evidence>